<evidence type="ECO:0000313" key="9">
    <source>
        <dbReference type="Proteomes" id="UP000249467"/>
    </source>
</evidence>
<feature type="domain" description="Tyr recombinase" evidence="6">
    <location>
        <begin position="336"/>
        <end position="522"/>
    </location>
</feature>
<dbReference type="Gene3D" id="1.10.443.10">
    <property type="entry name" value="Intergrase catalytic core"/>
    <property type="match status" value="2"/>
</dbReference>
<evidence type="ECO:0000256" key="3">
    <source>
        <dbReference type="ARBA" id="ARBA00023125"/>
    </source>
</evidence>
<reference evidence="8 9" key="2">
    <citation type="submission" date="2018-06" db="EMBL/GenBank/DDBJ databases">
        <title>Metagenomic assembly of (sub)arctic Cyanobacteria and their associated microbiome from non-axenic cultures.</title>
        <authorList>
            <person name="Baurain D."/>
        </authorList>
    </citation>
    <scope>NUCLEOTIDE SEQUENCE [LARGE SCALE GENOMIC DNA]</scope>
    <source>
        <strain evidence="8">ULC066bin1</strain>
    </source>
</reference>
<dbReference type="PANTHER" id="PTHR30349:SF64">
    <property type="entry name" value="PROPHAGE INTEGRASE INTD-RELATED"/>
    <property type="match status" value="1"/>
</dbReference>
<dbReference type="Proteomes" id="UP000249467">
    <property type="component" value="Unassembled WGS sequence"/>
</dbReference>
<keyword evidence="3 5" id="KW-0238">DNA-binding</keyword>
<sequence length="528" mass="59315">MTDDIAKQILAACDRYTLAGQRDYAILRLLSENSLKRQQVAAIDISDLDVEGRSLKIDRRYKRQGQLNQKEIISLSLDTTDALQDWLSLIHIPSESGNIQADEYAAQVPLFISLDRASYGHRLTGTAIYGIVKRAAMNAGIVQAIAPEQLRLSQKRYALNQGLETLNKTLVETGETQSRMMVVSKLEYENQSRTQIESYETQIRANAIAPIDSQLDANLPYALREFSPDILTALLSDKRSLNTRRAYEKDLRYFFLAAYGQKPTEAAIAQFLQLNRFEAIAIALRYKSDLIAKGLKESTINRRLSALKSLVNFAAKLGKCTWNLDDVQTETVQTYRDTTGIKPDGIRTMLLSINRDTTKGKRDFAILRLLWDNALRRNEVVSANISDFDYEGRSLQILGKGRGSQKSLISLSIGTANAIQDWLSQNKTRNGDRPLFHSLDPVNHGHRLTGTAIYQIVDRLAKDSGISKKMSPHRIRHSAITAALDATNGNVRKVQKLSRHKKLDTLMLYDDNRTNMQGEVSSLLGDLI</sequence>
<dbReference type="GO" id="GO:0006310">
    <property type="term" value="P:DNA recombination"/>
    <property type="evidence" value="ECO:0007669"/>
    <property type="project" value="UniProtKB-KW"/>
</dbReference>
<dbReference type="EMBL" id="QBML01000020">
    <property type="protein sequence ID" value="PZO39041.1"/>
    <property type="molecule type" value="Genomic_DNA"/>
</dbReference>
<dbReference type="InterPro" id="IPR002104">
    <property type="entry name" value="Integrase_catalytic"/>
</dbReference>
<accession>A0A2W4XUH3</accession>
<protein>
    <recommendedName>
        <fullName evidence="10">Integrase</fullName>
    </recommendedName>
</protein>
<evidence type="ECO:0000313" key="8">
    <source>
        <dbReference type="EMBL" id="PZO39041.1"/>
    </source>
</evidence>
<dbReference type="InterPro" id="IPR013762">
    <property type="entry name" value="Integrase-like_cat_sf"/>
</dbReference>
<comment type="similarity">
    <text evidence="1">Belongs to the 'phage' integrase family.</text>
</comment>
<feature type="domain" description="Tyr recombinase" evidence="6">
    <location>
        <begin position="1"/>
        <end position="213"/>
    </location>
</feature>
<dbReference type="InterPro" id="IPR044068">
    <property type="entry name" value="CB"/>
</dbReference>
<dbReference type="PROSITE" id="PS51900">
    <property type="entry name" value="CB"/>
    <property type="match status" value="1"/>
</dbReference>
<dbReference type="InterPro" id="IPR004107">
    <property type="entry name" value="Integrase_SAM-like_N"/>
</dbReference>
<keyword evidence="4" id="KW-0233">DNA recombination</keyword>
<comment type="caution">
    <text evidence="8">The sequence shown here is derived from an EMBL/GenBank/DDBJ whole genome shotgun (WGS) entry which is preliminary data.</text>
</comment>
<evidence type="ECO:0000259" key="6">
    <source>
        <dbReference type="PROSITE" id="PS51898"/>
    </source>
</evidence>
<evidence type="ECO:0000256" key="2">
    <source>
        <dbReference type="ARBA" id="ARBA00022908"/>
    </source>
</evidence>
<dbReference type="SUPFAM" id="SSF56349">
    <property type="entry name" value="DNA breaking-rejoining enzymes"/>
    <property type="match status" value="2"/>
</dbReference>
<keyword evidence="2" id="KW-0229">DNA integration</keyword>
<evidence type="ECO:0000256" key="4">
    <source>
        <dbReference type="ARBA" id="ARBA00023172"/>
    </source>
</evidence>
<proteinExistence type="inferred from homology"/>
<name>A0A2W4XUH3_9CYAN</name>
<evidence type="ECO:0000256" key="1">
    <source>
        <dbReference type="ARBA" id="ARBA00008857"/>
    </source>
</evidence>
<dbReference type="Pfam" id="PF02899">
    <property type="entry name" value="Phage_int_SAM_1"/>
    <property type="match status" value="1"/>
</dbReference>
<dbReference type="PANTHER" id="PTHR30349">
    <property type="entry name" value="PHAGE INTEGRASE-RELATED"/>
    <property type="match status" value="1"/>
</dbReference>
<dbReference type="Gene3D" id="1.10.150.130">
    <property type="match status" value="1"/>
</dbReference>
<dbReference type="Pfam" id="PF00589">
    <property type="entry name" value="Phage_integrase"/>
    <property type="match status" value="2"/>
</dbReference>
<feature type="domain" description="Core-binding (CB)" evidence="7">
    <location>
        <begin position="221"/>
        <end position="315"/>
    </location>
</feature>
<dbReference type="AlphaFoldDB" id="A0A2W4XUH3"/>
<gene>
    <name evidence="8" type="ORF">DCF19_15035</name>
</gene>
<dbReference type="InterPro" id="IPR010998">
    <property type="entry name" value="Integrase_recombinase_N"/>
</dbReference>
<dbReference type="GO" id="GO:0003677">
    <property type="term" value="F:DNA binding"/>
    <property type="evidence" value="ECO:0007669"/>
    <property type="project" value="UniProtKB-UniRule"/>
</dbReference>
<evidence type="ECO:0000256" key="5">
    <source>
        <dbReference type="PROSITE-ProRule" id="PRU01248"/>
    </source>
</evidence>
<reference evidence="8 9" key="1">
    <citation type="submission" date="2018-04" db="EMBL/GenBank/DDBJ databases">
        <authorList>
            <person name="Go L.Y."/>
            <person name="Mitchell J.A."/>
        </authorList>
    </citation>
    <scope>NUCLEOTIDE SEQUENCE [LARGE SCALE GENOMIC DNA]</scope>
    <source>
        <strain evidence="8">ULC066bin1</strain>
    </source>
</reference>
<dbReference type="GO" id="GO:0015074">
    <property type="term" value="P:DNA integration"/>
    <property type="evidence" value="ECO:0007669"/>
    <property type="project" value="UniProtKB-KW"/>
</dbReference>
<organism evidence="8 9">
    <name type="scientific">Pseudanabaena frigida</name>
    <dbReference type="NCBI Taxonomy" id="945775"/>
    <lineage>
        <taxon>Bacteria</taxon>
        <taxon>Bacillati</taxon>
        <taxon>Cyanobacteriota</taxon>
        <taxon>Cyanophyceae</taxon>
        <taxon>Pseudanabaenales</taxon>
        <taxon>Pseudanabaenaceae</taxon>
        <taxon>Pseudanabaena</taxon>
    </lineage>
</organism>
<dbReference type="InterPro" id="IPR050090">
    <property type="entry name" value="Tyrosine_recombinase_XerCD"/>
</dbReference>
<dbReference type="InterPro" id="IPR011010">
    <property type="entry name" value="DNA_brk_join_enz"/>
</dbReference>
<evidence type="ECO:0008006" key="10">
    <source>
        <dbReference type="Google" id="ProtNLM"/>
    </source>
</evidence>
<dbReference type="PROSITE" id="PS51898">
    <property type="entry name" value="TYR_RECOMBINASE"/>
    <property type="match status" value="2"/>
</dbReference>
<evidence type="ECO:0000259" key="7">
    <source>
        <dbReference type="PROSITE" id="PS51900"/>
    </source>
</evidence>
<dbReference type="CDD" id="cd01195">
    <property type="entry name" value="INT_C_like_5"/>
    <property type="match status" value="1"/>
</dbReference>